<evidence type="ECO:0000313" key="2">
    <source>
        <dbReference type="Proteomes" id="UP000006729"/>
    </source>
</evidence>
<reference evidence="1 2" key="1">
    <citation type="journal article" date="2006" name="Science">
        <title>The genome of black cottonwood, Populus trichocarpa (Torr. &amp; Gray).</title>
        <authorList>
            <person name="Tuskan G.A."/>
            <person name="Difazio S."/>
            <person name="Jansson S."/>
            <person name="Bohlmann J."/>
            <person name="Grigoriev I."/>
            <person name="Hellsten U."/>
            <person name="Putnam N."/>
            <person name="Ralph S."/>
            <person name="Rombauts S."/>
            <person name="Salamov A."/>
            <person name="Schein J."/>
            <person name="Sterck L."/>
            <person name="Aerts A."/>
            <person name="Bhalerao R.R."/>
            <person name="Bhalerao R.P."/>
            <person name="Blaudez D."/>
            <person name="Boerjan W."/>
            <person name="Brun A."/>
            <person name="Brunner A."/>
            <person name="Busov V."/>
            <person name="Campbell M."/>
            <person name="Carlson J."/>
            <person name="Chalot M."/>
            <person name="Chapman J."/>
            <person name="Chen G.L."/>
            <person name="Cooper D."/>
            <person name="Coutinho P.M."/>
            <person name="Couturier J."/>
            <person name="Covert S."/>
            <person name="Cronk Q."/>
            <person name="Cunningham R."/>
            <person name="Davis J."/>
            <person name="Degroeve S."/>
            <person name="Dejardin A."/>
            <person name="Depamphilis C."/>
            <person name="Detter J."/>
            <person name="Dirks B."/>
            <person name="Dubchak I."/>
            <person name="Duplessis S."/>
            <person name="Ehlting J."/>
            <person name="Ellis B."/>
            <person name="Gendler K."/>
            <person name="Goodstein D."/>
            <person name="Gribskov M."/>
            <person name="Grimwood J."/>
            <person name="Groover A."/>
            <person name="Gunter L."/>
            <person name="Hamberger B."/>
            <person name="Heinze B."/>
            <person name="Helariutta Y."/>
            <person name="Henrissat B."/>
            <person name="Holligan D."/>
            <person name="Holt R."/>
            <person name="Huang W."/>
            <person name="Islam-Faridi N."/>
            <person name="Jones S."/>
            <person name="Jones-Rhoades M."/>
            <person name="Jorgensen R."/>
            <person name="Joshi C."/>
            <person name="Kangasjarvi J."/>
            <person name="Karlsson J."/>
            <person name="Kelleher C."/>
            <person name="Kirkpatrick R."/>
            <person name="Kirst M."/>
            <person name="Kohler A."/>
            <person name="Kalluri U."/>
            <person name="Larimer F."/>
            <person name="Leebens-Mack J."/>
            <person name="Leple J.C."/>
            <person name="Locascio P."/>
            <person name="Lou Y."/>
            <person name="Lucas S."/>
            <person name="Martin F."/>
            <person name="Montanini B."/>
            <person name="Napoli C."/>
            <person name="Nelson D.R."/>
            <person name="Nelson C."/>
            <person name="Nieminen K."/>
            <person name="Nilsson O."/>
            <person name="Pereda V."/>
            <person name="Peter G."/>
            <person name="Philippe R."/>
            <person name="Pilate G."/>
            <person name="Poliakov A."/>
            <person name="Razumovskaya J."/>
            <person name="Richardson P."/>
            <person name="Rinaldi C."/>
            <person name="Ritland K."/>
            <person name="Rouze P."/>
            <person name="Ryaboy D."/>
            <person name="Schmutz J."/>
            <person name="Schrader J."/>
            <person name="Segerman B."/>
            <person name="Shin H."/>
            <person name="Siddiqui A."/>
            <person name="Sterky F."/>
            <person name="Terry A."/>
            <person name="Tsai C.J."/>
            <person name="Uberbacher E."/>
            <person name="Unneberg P."/>
            <person name="Vahala J."/>
            <person name="Wall K."/>
            <person name="Wessler S."/>
            <person name="Yang G."/>
            <person name="Yin T."/>
            <person name="Douglas C."/>
            <person name="Marra M."/>
            <person name="Sandberg G."/>
            <person name="Van de Peer Y."/>
            <person name="Rokhsar D."/>
        </authorList>
    </citation>
    <scope>NUCLEOTIDE SEQUENCE [LARGE SCALE GENOMIC DNA]</scope>
    <source>
        <strain evidence="2">cv. Nisqually</strain>
    </source>
</reference>
<evidence type="ECO:0000313" key="1">
    <source>
        <dbReference type="EMBL" id="KAI9385046.1"/>
    </source>
</evidence>
<proteinExistence type="predicted"/>
<dbReference type="Proteomes" id="UP000006729">
    <property type="component" value="Chromosome 11"/>
</dbReference>
<sequence>MRGLLIKIFLYLHNSCVYHFSFYPLFCRVCKQDPNISPAALPTAFNASLHLHFPPSPNPPFKPITTVAQPPLPTAQHPHTNHRRQPAADPNNCIAIFVQTPITDRNHHAGKKTTAPIAILQTSTLLTSTALSLAKQSPRVVHLITKPPHTTTQQTPRASQTHQISHRKQHHLQQPKTAAVITKEGKTAEPKGPDLPRQLLVNNATITDR</sequence>
<organism evidence="1 2">
    <name type="scientific">Populus trichocarpa</name>
    <name type="common">Western balsam poplar</name>
    <name type="synonym">Populus balsamifera subsp. trichocarpa</name>
    <dbReference type="NCBI Taxonomy" id="3694"/>
    <lineage>
        <taxon>Eukaryota</taxon>
        <taxon>Viridiplantae</taxon>
        <taxon>Streptophyta</taxon>
        <taxon>Embryophyta</taxon>
        <taxon>Tracheophyta</taxon>
        <taxon>Spermatophyta</taxon>
        <taxon>Magnoliopsida</taxon>
        <taxon>eudicotyledons</taxon>
        <taxon>Gunneridae</taxon>
        <taxon>Pentapetalae</taxon>
        <taxon>rosids</taxon>
        <taxon>fabids</taxon>
        <taxon>Malpighiales</taxon>
        <taxon>Salicaceae</taxon>
        <taxon>Saliceae</taxon>
        <taxon>Populus</taxon>
    </lineage>
</organism>
<dbReference type="EMBL" id="CM009300">
    <property type="protein sequence ID" value="KAI9385046.1"/>
    <property type="molecule type" value="Genomic_DNA"/>
</dbReference>
<keyword evidence="2" id="KW-1185">Reference proteome</keyword>
<accession>A0ACC0S885</accession>
<gene>
    <name evidence="1" type="ORF">POPTR_011G006000v4</name>
</gene>
<protein>
    <submittedName>
        <fullName evidence="1">Uncharacterized protein</fullName>
    </submittedName>
</protein>
<comment type="caution">
    <text evidence="1">The sequence shown here is derived from an EMBL/GenBank/DDBJ whole genome shotgun (WGS) entry which is preliminary data.</text>
</comment>
<name>A0ACC0S885_POPTR</name>